<dbReference type="EMBL" id="JAGTTL010000009">
    <property type="protein sequence ID" value="KAK6318437.1"/>
    <property type="molecule type" value="Genomic_DNA"/>
</dbReference>
<evidence type="ECO:0000313" key="1">
    <source>
        <dbReference type="EMBL" id="KAK6318437.1"/>
    </source>
</evidence>
<dbReference type="AlphaFoldDB" id="A0AAN8LZR5"/>
<protein>
    <submittedName>
        <fullName evidence="1">Uncharacterized protein</fullName>
    </submittedName>
</protein>
<organism evidence="1 2">
    <name type="scientific">Coregonus suidteri</name>
    <dbReference type="NCBI Taxonomy" id="861788"/>
    <lineage>
        <taxon>Eukaryota</taxon>
        <taxon>Metazoa</taxon>
        <taxon>Chordata</taxon>
        <taxon>Craniata</taxon>
        <taxon>Vertebrata</taxon>
        <taxon>Euteleostomi</taxon>
        <taxon>Actinopterygii</taxon>
        <taxon>Neopterygii</taxon>
        <taxon>Teleostei</taxon>
        <taxon>Protacanthopterygii</taxon>
        <taxon>Salmoniformes</taxon>
        <taxon>Salmonidae</taxon>
        <taxon>Coregoninae</taxon>
        <taxon>Coregonus</taxon>
    </lineage>
</organism>
<evidence type="ECO:0000313" key="2">
    <source>
        <dbReference type="Proteomes" id="UP001356427"/>
    </source>
</evidence>
<keyword evidence="2" id="KW-1185">Reference proteome</keyword>
<comment type="caution">
    <text evidence="1">The sequence shown here is derived from an EMBL/GenBank/DDBJ whole genome shotgun (WGS) entry which is preliminary data.</text>
</comment>
<sequence>MLRQTVKRKLDGPSMDISRVNSLCDDMDYVSEDIPLPVVTDTAQPLRAKRAPQNSQDKAMLQPPLAGCNPPCILVFIFMVP</sequence>
<accession>A0AAN8LZR5</accession>
<name>A0AAN8LZR5_9TELE</name>
<dbReference type="Proteomes" id="UP001356427">
    <property type="component" value="Unassembled WGS sequence"/>
</dbReference>
<reference evidence="1 2" key="1">
    <citation type="submission" date="2021-04" db="EMBL/GenBank/DDBJ databases">
        <authorList>
            <person name="De Guttry C."/>
            <person name="Zahm M."/>
            <person name="Klopp C."/>
            <person name="Cabau C."/>
            <person name="Louis A."/>
            <person name="Berthelot C."/>
            <person name="Parey E."/>
            <person name="Roest Crollius H."/>
            <person name="Montfort J."/>
            <person name="Robinson-Rechavi M."/>
            <person name="Bucao C."/>
            <person name="Bouchez O."/>
            <person name="Gislard M."/>
            <person name="Lluch J."/>
            <person name="Milhes M."/>
            <person name="Lampietro C."/>
            <person name="Lopez Roques C."/>
            <person name="Donnadieu C."/>
            <person name="Braasch I."/>
            <person name="Desvignes T."/>
            <person name="Postlethwait J."/>
            <person name="Bobe J."/>
            <person name="Wedekind C."/>
            <person name="Guiguen Y."/>
        </authorList>
    </citation>
    <scope>NUCLEOTIDE SEQUENCE [LARGE SCALE GENOMIC DNA]</scope>
    <source>
        <strain evidence="1">Cs_M1</strain>
        <tissue evidence="1">Blood</tissue>
    </source>
</reference>
<gene>
    <name evidence="1" type="ORF">J4Q44_G00117280</name>
</gene>
<proteinExistence type="predicted"/>